<dbReference type="KEGG" id="vcn:VOLCADRAFT_99710"/>
<keyword evidence="2" id="KW-1185">Reference proteome</keyword>
<organism evidence="2">
    <name type="scientific">Volvox carteri f. nagariensis</name>
    <dbReference type="NCBI Taxonomy" id="3068"/>
    <lineage>
        <taxon>Eukaryota</taxon>
        <taxon>Viridiplantae</taxon>
        <taxon>Chlorophyta</taxon>
        <taxon>core chlorophytes</taxon>
        <taxon>Chlorophyceae</taxon>
        <taxon>CS clade</taxon>
        <taxon>Chlamydomonadales</taxon>
        <taxon>Volvocaceae</taxon>
        <taxon>Volvox</taxon>
    </lineage>
</organism>
<proteinExistence type="predicted"/>
<reference evidence="1 2" key="1">
    <citation type="journal article" date="2010" name="Science">
        <title>Genomic analysis of organismal complexity in the multicellular green alga Volvox carteri.</title>
        <authorList>
            <person name="Prochnik S.E."/>
            <person name="Umen J."/>
            <person name="Nedelcu A.M."/>
            <person name="Hallmann A."/>
            <person name="Miller S.M."/>
            <person name="Nishii I."/>
            <person name="Ferris P."/>
            <person name="Kuo A."/>
            <person name="Mitros T."/>
            <person name="Fritz-Laylin L.K."/>
            <person name="Hellsten U."/>
            <person name="Chapman J."/>
            <person name="Simakov O."/>
            <person name="Rensing S.A."/>
            <person name="Terry A."/>
            <person name="Pangilinan J."/>
            <person name="Kapitonov V."/>
            <person name="Jurka J."/>
            <person name="Salamov A."/>
            <person name="Shapiro H."/>
            <person name="Schmutz J."/>
            <person name="Grimwood J."/>
            <person name="Lindquist E."/>
            <person name="Lucas S."/>
            <person name="Grigoriev I.V."/>
            <person name="Schmitt R."/>
            <person name="Kirk D."/>
            <person name="Rokhsar D.S."/>
        </authorList>
    </citation>
    <scope>NUCLEOTIDE SEQUENCE [LARGE SCALE GENOMIC DNA]</scope>
    <source>
        <strain evidence="2">f. Nagariensis / Eve</strain>
    </source>
</reference>
<evidence type="ECO:0008006" key="3">
    <source>
        <dbReference type="Google" id="ProtNLM"/>
    </source>
</evidence>
<dbReference type="Proteomes" id="UP000001058">
    <property type="component" value="Unassembled WGS sequence"/>
</dbReference>
<evidence type="ECO:0000313" key="2">
    <source>
        <dbReference type="Proteomes" id="UP000001058"/>
    </source>
</evidence>
<accession>D8UIF8</accession>
<dbReference type="RefSeq" id="XP_002958427.1">
    <property type="nucleotide sequence ID" value="XM_002958381.1"/>
</dbReference>
<dbReference type="InParanoid" id="D8UIF8"/>
<dbReference type="EMBL" id="GL378414">
    <property type="protein sequence ID" value="EFJ40503.1"/>
    <property type="molecule type" value="Genomic_DNA"/>
</dbReference>
<dbReference type="OrthoDB" id="2019288at2759"/>
<name>D8UIF8_VOLCA</name>
<evidence type="ECO:0000313" key="1">
    <source>
        <dbReference type="EMBL" id="EFJ40503.1"/>
    </source>
</evidence>
<dbReference type="AlphaFoldDB" id="D8UIF8"/>
<gene>
    <name evidence="1" type="ORF">VOLCADRAFT_99710</name>
</gene>
<dbReference type="GeneID" id="9627886"/>
<protein>
    <recommendedName>
        <fullName evidence="3">Reverse transcriptase domain-containing protein</fullName>
    </recommendedName>
</protein>
<sequence length="254" mass="27761">MQIDFSKVFDSVNHETLWDFLMLWPHRRILDSLKTSYTGVKVRVKLGNRLGPEFTSVSLAGGELTNLLLVDDVSLVATGQDRAECLLGLLKAYCKAMGVAVNAAKCEVLIFWGTTRLQFSACTKQLLAAGRRATLGVSTLCRDKKITTRKVCMPLCNTLVVPVFSHGAQVWGPDFINVSFEGAMANPMVQEQDADMRSVVGVGSTGYPRPIGATVLGLSTIFCNLLPLSLRNGLYQTLQTPSEPRSTDITDKNM</sequence>